<accession>A0A1Y1ZCQ5</accession>
<sequence>MSVSSNVSTIARNSSPDYTASTASTNDSLFFVVAGATLAGLALFVAAYFWWKKYRLQREIQRRVKIALDRHVYNGSAVNTRDEETPPNYLKKSSQLTLPLNTVTEITEKALSRDLGGHKFATIVQHGRRAHRTDQLLLSLRCNHFYIGLSVVLKKELSGDTRDGVPNNGLAKPYER</sequence>
<keyword evidence="2" id="KW-1133">Transmembrane helix</keyword>
<feature type="region of interest" description="Disordered" evidence="1">
    <location>
        <begin position="1"/>
        <end position="21"/>
    </location>
</feature>
<dbReference type="InParanoid" id="A0A1Y1ZCQ5"/>
<dbReference type="AlphaFoldDB" id="A0A1Y1ZCQ5"/>
<protein>
    <submittedName>
        <fullName evidence="3">Uncharacterized protein</fullName>
    </submittedName>
</protein>
<keyword evidence="2" id="KW-0472">Membrane</keyword>
<comment type="caution">
    <text evidence="3">The sequence shown here is derived from an EMBL/GenBank/DDBJ whole genome shotgun (WGS) entry which is preliminary data.</text>
</comment>
<keyword evidence="2" id="KW-0812">Transmembrane</keyword>
<reference evidence="3 4" key="1">
    <citation type="submission" date="2016-07" db="EMBL/GenBank/DDBJ databases">
        <title>Pervasive Adenine N6-methylation of Active Genes in Fungi.</title>
        <authorList>
            <consortium name="DOE Joint Genome Institute"/>
            <person name="Mondo S.J."/>
            <person name="Dannebaum R.O."/>
            <person name="Kuo R.C."/>
            <person name="Labutti K."/>
            <person name="Haridas S."/>
            <person name="Kuo A."/>
            <person name="Salamov A."/>
            <person name="Ahrendt S.R."/>
            <person name="Lipzen A."/>
            <person name="Sullivan W."/>
            <person name="Andreopoulos W.B."/>
            <person name="Clum A."/>
            <person name="Lindquist E."/>
            <person name="Daum C."/>
            <person name="Ramamoorthy G.K."/>
            <person name="Gryganskyi A."/>
            <person name="Culley D."/>
            <person name="Magnuson J.K."/>
            <person name="James T.Y."/>
            <person name="O'Malley M.A."/>
            <person name="Stajich J.E."/>
            <person name="Spatafora J.W."/>
            <person name="Visel A."/>
            <person name="Grigoriev I.V."/>
        </authorList>
    </citation>
    <scope>NUCLEOTIDE SEQUENCE [LARGE SCALE GENOMIC DNA]</scope>
    <source>
        <strain evidence="3 4">CBS 931.73</strain>
    </source>
</reference>
<feature type="transmembrane region" description="Helical" evidence="2">
    <location>
        <begin position="29"/>
        <end position="51"/>
    </location>
</feature>
<evidence type="ECO:0000256" key="2">
    <source>
        <dbReference type="SAM" id="Phobius"/>
    </source>
</evidence>
<name>A0A1Y1ZCQ5_9FUNG</name>
<proteinExistence type="predicted"/>
<organism evidence="3 4">
    <name type="scientific">Basidiobolus meristosporus CBS 931.73</name>
    <dbReference type="NCBI Taxonomy" id="1314790"/>
    <lineage>
        <taxon>Eukaryota</taxon>
        <taxon>Fungi</taxon>
        <taxon>Fungi incertae sedis</taxon>
        <taxon>Zoopagomycota</taxon>
        <taxon>Entomophthoromycotina</taxon>
        <taxon>Basidiobolomycetes</taxon>
        <taxon>Basidiobolales</taxon>
        <taxon>Basidiobolaceae</taxon>
        <taxon>Basidiobolus</taxon>
    </lineage>
</organism>
<dbReference type="EMBL" id="MCFE01000006">
    <property type="protein sequence ID" value="ORY07757.1"/>
    <property type="molecule type" value="Genomic_DNA"/>
</dbReference>
<evidence type="ECO:0000313" key="4">
    <source>
        <dbReference type="Proteomes" id="UP000193498"/>
    </source>
</evidence>
<gene>
    <name evidence="3" type="ORF">K493DRAFT_343918</name>
</gene>
<dbReference type="Proteomes" id="UP000193498">
    <property type="component" value="Unassembled WGS sequence"/>
</dbReference>
<evidence type="ECO:0000313" key="3">
    <source>
        <dbReference type="EMBL" id="ORY07757.1"/>
    </source>
</evidence>
<keyword evidence="4" id="KW-1185">Reference proteome</keyword>
<evidence type="ECO:0000256" key="1">
    <source>
        <dbReference type="SAM" id="MobiDB-lite"/>
    </source>
</evidence>